<keyword evidence="7" id="KW-1185">Reference proteome</keyword>
<reference evidence="1" key="2">
    <citation type="submission" date="2018-10" db="EMBL/GenBank/DDBJ databases">
        <title>Effector identification in a new, highly contiguous assembly of the strawberry crown rot pathogen Phytophthora cactorum.</title>
        <authorList>
            <person name="Armitage A.D."/>
            <person name="Nellist C.F."/>
            <person name="Bates H."/>
            <person name="Vickerstaff R.J."/>
            <person name="Harrison R.J."/>
        </authorList>
    </citation>
    <scope>NUCLEOTIDE SEQUENCE</scope>
    <source>
        <strain evidence="1">15-7</strain>
        <strain evidence="2">4032</strain>
        <strain evidence="3">4040</strain>
        <strain evidence="4">P415</strain>
        <strain evidence="5">P421</strain>
    </source>
</reference>
<name>A0A329RLU1_9STRA</name>
<dbReference type="EMBL" id="RCMI01001430">
    <property type="protein sequence ID" value="KAG2885227.1"/>
    <property type="molecule type" value="Genomic_DNA"/>
</dbReference>
<dbReference type="Proteomes" id="UP000736787">
    <property type="component" value="Unassembled WGS sequence"/>
</dbReference>
<sequence>MICGVPIQIDTAGATSSTSLHDQAYKVLEEWRQYTEDWVSVAALHSEDESRSKN</sequence>
<dbReference type="EMBL" id="MJFZ01000931">
    <property type="protein sequence ID" value="RAW24128.1"/>
    <property type="molecule type" value="Genomic_DNA"/>
</dbReference>
<evidence type="ECO:0000313" key="6">
    <source>
        <dbReference type="EMBL" id="RAW24128.1"/>
    </source>
</evidence>
<dbReference type="Proteomes" id="UP000697107">
    <property type="component" value="Unassembled WGS sequence"/>
</dbReference>
<proteinExistence type="predicted"/>
<dbReference type="EMBL" id="RCMG01001344">
    <property type="protein sequence ID" value="KAG2829735.1"/>
    <property type="molecule type" value="Genomic_DNA"/>
</dbReference>
<dbReference type="EMBL" id="RCMV01001300">
    <property type="protein sequence ID" value="KAG3209278.1"/>
    <property type="molecule type" value="Genomic_DNA"/>
</dbReference>
<evidence type="ECO:0000313" key="2">
    <source>
        <dbReference type="EMBL" id="KAG2885227.1"/>
    </source>
</evidence>
<organism evidence="6 7">
    <name type="scientific">Phytophthora cactorum</name>
    <dbReference type="NCBI Taxonomy" id="29920"/>
    <lineage>
        <taxon>Eukaryota</taxon>
        <taxon>Sar</taxon>
        <taxon>Stramenopiles</taxon>
        <taxon>Oomycota</taxon>
        <taxon>Peronosporomycetes</taxon>
        <taxon>Peronosporales</taxon>
        <taxon>Peronosporaceae</taxon>
        <taxon>Phytophthora</taxon>
    </lineage>
</organism>
<accession>A0A329RLU1</accession>
<comment type="caution">
    <text evidence="6">The sequence shown here is derived from an EMBL/GenBank/DDBJ whole genome shotgun (WGS) entry which is preliminary data.</text>
</comment>
<dbReference type="EMBL" id="RCML01001395">
    <property type="protein sequence ID" value="KAG2962929.1"/>
    <property type="molecule type" value="Genomic_DNA"/>
</dbReference>
<evidence type="ECO:0000313" key="1">
    <source>
        <dbReference type="EMBL" id="KAG2829735.1"/>
    </source>
</evidence>
<evidence type="ECO:0000313" key="4">
    <source>
        <dbReference type="EMBL" id="KAG2962929.1"/>
    </source>
</evidence>
<dbReference type="AlphaFoldDB" id="A0A329RLU1"/>
<protein>
    <submittedName>
        <fullName evidence="6">Uncharacterized protein</fullName>
    </submittedName>
</protein>
<dbReference type="Proteomes" id="UP000735874">
    <property type="component" value="Unassembled WGS sequence"/>
</dbReference>
<dbReference type="EMBL" id="RCMK01001419">
    <property type="protein sequence ID" value="KAG2894662.1"/>
    <property type="molecule type" value="Genomic_DNA"/>
</dbReference>
<evidence type="ECO:0000313" key="7">
    <source>
        <dbReference type="Proteomes" id="UP000251314"/>
    </source>
</evidence>
<evidence type="ECO:0000313" key="5">
    <source>
        <dbReference type="EMBL" id="KAG3209278.1"/>
    </source>
</evidence>
<gene>
    <name evidence="6" type="ORF">PC110_g19442</name>
    <name evidence="1" type="ORF">PC113_g21242</name>
    <name evidence="2" type="ORF">PC115_g21067</name>
    <name evidence="3" type="ORF">PC117_g23425</name>
    <name evidence="4" type="ORF">PC118_g21156</name>
    <name evidence="5" type="ORF">PC129_g19707</name>
</gene>
<dbReference type="Proteomes" id="UP000760860">
    <property type="component" value="Unassembled WGS sequence"/>
</dbReference>
<dbReference type="Proteomes" id="UP000251314">
    <property type="component" value="Unassembled WGS sequence"/>
</dbReference>
<reference evidence="6 7" key="1">
    <citation type="submission" date="2018-01" db="EMBL/GenBank/DDBJ databases">
        <title>Draft genome of the strawberry crown rot pathogen Phytophthora cactorum.</title>
        <authorList>
            <person name="Armitage A.D."/>
            <person name="Lysoe E."/>
            <person name="Nellist C.F."/>
            <person name="Harrison R.J."/>
            <person name="Brurberg M.B."/>
        </authorList>
    </citation>
    <scope>NUCLEOTIDE SEQUENCE [LARGE SCALE GENOMIC DNA]</scope>
    <source>
        <strain evidence="6 7">10300</strain>
    </source>
</reference>
<dbReference type="VEuPathDB" id="FungiDB:PC110_g19442"/>
<evidence type="ECO:0000313" key="3">
    <source>
        <dbReference type="EMBL" id="KAG2894662.1"/>
    </source>
</evidence>
<dbReference type="Proteomes" id="UP000774804">
    <property type="component" value="Unassembled WGS sequence"/>
</dbReference>